<dbReference type="EMBL" id="MU150358">
    <property type="protein sequence ID" value="KAF9457800.1"/>
    <property type="molecule type" value="Genomic_DNA"/>
</dbReference>
<comment type="caution">
    <text evidence="1">The sequence shown here is derived from an EMBL/GenBank/DDBJ whole genome shotgun (WGS) entry which is preliminary data.</text>
</comment>
<dbReference type="OrthoDB" id="3172239at2759"/>
<dbReference type="SUPFAM" id="SSF52047">
    <property type="entry name" value="RNI-like"/>
    <property type="match status" value="1"/>
</dbReference>
<organism evidence="1 2">
    <name type="scientific">Collybia nuda</name>
    <dbReference type="NCBI Taxonomy" id="64659"/>
    <lineage>
        <taxon>Eukaryota</taxon>
        <taxon>Fungi</taxon>
        <taxon>Dikarya</taxon>
        <taxon>Basidiomycota</taxon>
        <taxon>Agaricomycotina</taxon>
        <taxon>Agaricomycetes</taxon>
        <taxon>Agaricomycetidae</taxon>
        <taxon>Agaricales</taxon>
        <taxon>Tricholomatineae</taxon>
        <taxon>Clitocybaceae</taxon>
        <taxon>Collybia</taxon>
    </lineage>
</organism>
<dbReference type="AlphaFoldDB" id="A0A9P5XVY0"/>
<accession>A0A9P5XVY0</accession>
<dbReference type="InterPro" id="IPR032675">
    <property type="entry name" value="LRR_dom_sf"/>
</dbReference>
<protein>
    <recommendedName>
        <fullName evidence="3">F-box domain-containing protein</fullName>
    </recommendedName>
</protein>
<gene>
    <name evidence="1" type="ORF">BDZ94DRAFT_1272236</name>
</gene>
<proteinExistence type="predicted"/>
<evidence type="ECO:0000313" key="2">
    <source>
        <dbReference type="Proteomes" id="UP000807353"/>
    </source>
</evidence>
<evidence type="ECO:0008006" key="3">
    <source>
        <dbReference type="Google" id="ProtNLM"/>
    </source>
</evidence>
<evidence type="ECO:0000313" key="1">
    <source>
        <dbReference type="EMBL" id="KAF9457800.1"/>
    </source>
</evidence>
<reference evidence="1" key="1">
    <citation type="submission" date="2020-11" db="EMBL/GenBank/DDBJ databases">
        <authorList>
            <consortium name="DOE Joint Genome Institute"/>
            <person name="Ahrendt S."/>
            <person name="Riley R."/>
            <person name="Andreopoulos W."/>
            <person name="Labutti K."/>
            <person name="Pangilinan J."/>
            <person name="Ruiz-Duenas F.J."/>
            <person name="Barrasa J.M."/>
            <person name="Sanchez-Garcia M."/>
            <person name="Camarero S."/>
            <person name="Miyauchi S."/>
            <person name="Serrano A."/>
            <person name="Linde D."/>
            <person name="Babiker R."/>
            <person name="Drula E."/>
            <person name="Ayuso-Fernandez I."/>
            <person name="Pacheco R."/>
            <person name="Padilla G."/>
            <person name="Ferreira P."/>
            <person name="Barriuso J."/>
            <person name="Kellner H."/>
            <person name="Castanera R."/>
            <person name="Alfaro M."/>
            <person name="Ramirez L."/>
            <person name="Pisabarro A.G."/>
            <person name="Kuo A."/>
            <person name="Tritt A."/>
            <person name="Lipzen A."/>
            <person name="He G."/>
            <person name="Yan M."/>
            <person name="Ng V."/>
            <person name="Cullen D."/>
            <person name="Martin F."/>
            <person name="Rosso M.-N."/>
            <person name="Henrissat B."/>
            <person name="Hibbett D."/>
            <person name="Martinez A.T."/>
            <person name="Grigoriev I.V."/>
        </authorList>
    </citation>
    <scope>NUCLEOTIDE SEQUENCE</scope>
    <source>
        <strain evidence="1">CBS 247.69</strain>
    </source>
</reference>
<dbReference type="Gene3D" id="3.80.10.10">
    <property type="entry name" value="Ribonuclease Inhibitor"/>
    <property type="match status" value="1"/>
</dbReference>
<name>A0A9P5XVY0_9AGAR</name>
<dbReference type="Proteomes" id="UP000807353">
    <property type="component" value="Unassembled WGS sequence"/>
</dbReference>
<keyword evidence="2" id="KW-1185">Reference proteome</keyword>
<sequence length="465" mass="52729">MMDENSGSDTLNQLPNELLSKIFVLSTPTPIQTPPPLQDSDLPWALLRVCNKWRNIALETVLLWNDVCVNYGSATATNKFEPADMIARTIAAEKILRRTKESVISLDIRTVGLYSIREAESRIFNLVISNSTRIKSLAFRIIHISLETFLQLEPISFPILENLSIDDGHAQGLIISSPEEPILGLTHDPYEVSVWKATPQLRGLTLSINIAWKHNYASLSWERLTYLFLRATRLPITEAHRILRTCPSLVALKITPGTVRVEVPEPGDSAPVHLPFLTELIVEFYPCDEISAFLRQLDVPSLRTLCILYPEYNFKEPDWNISVIPILAGFPKLRSLSFYNRVPVNDIHALLSRLPLLVELRLPHQTILSRRNLTEISEGTLLPNLEKLSCSTNPDLFKAHLEMVRERQKNTVNATTVSVKMNWYIDKEIGLRNDERTAMVENSQLVSELQMDGILKINSPSSIRK</sequence>